<reference evidence="10" key="2">
    <citation type="submission" date="2025-09" db="UniProtKB">
        <authorList>
            <consortium name="Ensembl"/>
        </authorList>
    </citation>
    <scope>IDENTIFICATION</scope>
</reference>
<dbReference type="PRINTS" id="PR00261">
    <property type="entry name" value="LDLRECEPTOR"/>
</dbReference>
<comment type="subcellular location">
    <subcellularLocation>
        <location evidence="2">Endomembrane system</location>
    </subcellularLocation>
    <subcellularLocation>
        <location evidence="1">Membrane</location>
        <topology evidence="1">Single-pass membrane protein</topology>
    </subcellularLocation>
</comment>
<comment type="caution">
    <text evidence="8">Lacks conserved residue(s) required for the propagation of feature annotation.</text>
</comment>
<dbReference type="OrthoDB" id="2019384at2759"/>
<dbReference type="SMART" id="SM00192">
    <property type="entry name" value="LDLa"/>
    <property type="match status" value="3"/>
</dbReference>
<evidence type="ECO:0000256" key="6">
    <source>
        <dbReference type="ARBA" id="ARBA00023136"/>
    </source>
</evidence>
<accession>A0A8C5R668</accession>
<proteinExistence type="predicted"/>
<keyword evidence="3" id="KW-0812">Transmembrane</keyword>
<dbReference type="Proteomes" id="UP000694569">
    <property type="component" value="Unplaced"/>
</dbReference>
<dbReference type="InterPro" id="IPR057430">
    <property type="entry name" value="LDLRAD1_C"/>
</dbReference>
<dbReference type="PROSITE" id="PS01209">
    <property type="entry name" value="LDLRA_1"/>
    <property type="match status" value="1"/>
</dbReference>
<evidence type="ECO:0000256" key="3">
    <source>
        <dbReference type="ARBA" id="ARBA00022692"/>
    </source>
</evidence>
<keyword evidence="7" id="KW-1015">Disulfide bond</keyword>
<dbReference type="GO" id="GO:0016192">
    <property type="term" value="P:vesicle-mediated transport"/>
    <property type="evidence" value="ECO:0007669"/>
    <property type="project" value="UniProtKB-ARBA"/>
</dbReference>
<keyword evidence="4" id="KW-0677">Repeat</keyword>
<evidence type="ECO:0000256" key="4">
    <source>
        <dbReference type="ARBA" id="ARBA00022737"/>
    </source>
</evidence>
<dbReference type="InterPro" id="IPR036055">
    <property type="entry name" value="LDL_receptor-like_sf"/>
</dbReference>
<keyword evidence="5" id="KW-1133">Transmembrane helix</keyword>
<evidence type="ECO:0000313" key="10">
    <source>
        <dbReference type="Ensembl" id="ENSLLEP00000048191.1"/>
    </source>
</evidence>
<dbReference type="PANTHER" id="PTHR24270">
    <property type="entry name" value="LOW-DENSITY LIPOPROTEIN RECEPTOR-RELATED"/>
    <property type="match status" value="1"/>
</dbReference>
<dbReference type="Ensembl" id="ENSLLET00000050076.1">
    <property type="protein sequence ID" value="ENSLLEP00000048191.1"/>
    <property type="gene ID" value="ENSLLEG00000030404.1"/>
</dbReference>
<evidence type="ECO:0000256" key="1">
    <source>
        <dbReference type="ARBA" id="ARBA00004167"/>
    </source>
</evidence>
<dbReference type="AlphaFoldDB" id="A0A8C5R668"/>
<dbReference type="Gene3D" id="4.10.400.10">
    <property type="entry name" value="Low-density Lipoprotein Receptor"/>
    <property type="match status" value="2"/>
</dbReference>
<evidence type="ECO:0000256" key="7">
    <source>
        <dbReference type="ARBA" id="ARBA00023157"/>
    </source>
</evidence>
<evidence type="ECO:0000313" key="11">
    <source>
        <dbReference type="Proteomes" id="UP000694569"/>
    </source>
</evidence>
<evidence type="ECO:0000256" key="2">
    <source>
        <dbReference type="ARBA" id="ARBA00004308"/>
    </source>
</evidence>
<evidence type="ECO:0000256" key="8">
    <source>
        <dbReference type="PROSITE-ProRule" id="PRU00124"/>
    </source>
</evidence>
<dbReference type="GO" id="GO:0005886">
    <property type="term" value="C:plasma membrane"/>
    <property type="evidence" value="ECO:0007669"/>
    <property type="project" value="TreeGrafter"/>
</dbReference>
<keyword evidence="6" id="KW-0472">Membrane</keyword>
<sequence>AARRAPQFTRGSAFAARQRPARVGAGGSTCALMSGESGSMILFLFIFNTTRSSLFTESRLCTTADNHTGFLCNDRITCLLPSRVCDSSSDCGSGEDETASLCNNLPKNLPGYLIFRCGNPAIWIYSNYKCNGINNCGDCSDESYTLASCPSCGSDWWTCTPILFQYCNCVPKSLCMNGAQDCSNWSDEYACVK</sequence>
<dbReference type="InterPro" id="IPR050685">
    <property type="entry name" value="LDLR"/>
</dbReference>
<feature type="domain" description="LDLRAD1-like C-terminal" evidence="9">
    <location>
        <begin position="150"/>
        <end position="189"/>
    </location>
</feature>
<dbReference type="PROSITE" id="PS50068">
    <property type="entry name" value="LDLRA_2"/>
    <property type="match status" value="1"/>
</dbReference>
<name>A0A8C5R668_9ANUR</name>
<protein>
    <submittedName>
        <fullName evidence="10">Low density lipoprotein receptor class A domain containing 1</fullName>
    </submittedName>
</protein>
<dbReference type="InterPro" id="IPR002172">
    <property type="entry name" value="LDrepeatLR_classA_rpt"/>
</dbReference>
<organism evidence="10 11">
    <name type="scientific">Leptobrachium leishanense</name>
    <name type="common">Leishan spiny toad</name>
    <dbReference type="NCBI Taxonomy" id="445787"/>
    <lineage>
        <taxon>Eukaryota</taxon>
        <taxon>Metazoa</taxon>
        <taxon>Chordata</taxon>
        <taxon>Craniata</taxon>
        <taxon>Vertebrata</taxon>
        <taxon>Euteleostomi</taxon>
        <taxon>Amphibia</taxon>
        <taxon>Batrachia</taxon>
        <taxon>Anura</taxon>
        <taxon>Pelobatoidea</taxon>
        <taxon>Megophryidae</taxon>
        <taxon>Leptobrachium</taxon>
    </lineage>
</organism>
<dbReference type="GeneTree" id="ENSGT00390000008557"/>
<keyword evidence="11" id="KW-1185">Reference proteome</keyword>
<dbReference type="Pfam" id="PF25241">
    <property type="entry name" value="LDLRAD1_C"/>
    <property type="match status" value="1"/>
</dbReference>
<dbReference type="InterPro" id="IPR023415">
    <property type="entry name" value="LDLR_class-A_CS"/>
</dbReference>
<dbReference type="GO" id="GO:0012505">
    <property type="term" value="C:endomembrane system"/>
    <property type="evidence" value="ECO:0007669"/>
    <property type="project" value="UniProtKB-SubCell"/>
</dbReference>
<reference evidence="10" key="1">
    <citation type="submission" date="2025-08" db="UniProtKB">
        <authorList>
            <consortium name="Ensembl"/>
        </authorList>
    </citation>
    <scope>IDENTIFICATION</scope>
</reference>
<evidence type="ECO:0000256" key="5">
    <source>
        <dbReference type="ARBA" id="ARBA00022989"/>
    </source>
</evidence>
<dbReference type="SUPFAM" id="SSF57424">
    <property type="entry name" value="LDL receptor-like module"/>
    <property type="match status" value="2"/>
</dbReference>
<evidence type="ECO:0000259" key="9">
    <source>
        <dbReference type="Pfam" id="PF25241"/>
    </source>
</evidence>